<dbReference type="InterPro" id="IPR036179">
    <property type="entry name" value="Ig-like_dom_sf"/>
</dbReference>
<dbReference type="GeneTree" id="ENSGT00940000175120"/>
<evidence type="ECO:0000256" key="4">
    <source>
        <dbReference type="ARBA" id="ARBA00023319"/>
    </source>
</evidence>
<dbReference type="InterPro" id="IPR013783">
    <property type="entry name" value="Ig-like_fold"/>
</dbReference>
<protein>
    <recommendedName>
        <fullName evidence="5">Ig-like domain-containing protein</fullName>
    </recommendedName>
</protein>
<keyword evidence="7" id="KW-1185">Reference proteome</keyword>
<dbReference type="PANTHER" id="PTHR44337">
    <property type="entry name" value="CARCINOEMBRYONIC ANTIGEN-RELATED CELL ADHESION MOLECULE 8"/>
    <property type="match status" value="1"/>
</dbReference>
<dbReference type="PANTHER" id="PTHR44337:SF20">
    <property type="entry name" value="CARCINOEMBRYONIC ANTIGEN-RELATED CELL ADHESION MOLECULE 5-RELATED"/>
    <property type="match status" value="1"/>
</dbReference>
<organism evidence="6 7">
    <name type="scientific">Takifugu rubripes</name>
    <name type="common">Japanese pufferfish</name>
    <name type="synonym">Fugu rubripes</name>
    <dbReference type="NCBI Taxonomy" id="31033"/>
    <lineage>
        <taxon>Eukaryota</taxon>
        <taxon>Metazoa</taxon>
        <taxon>Chordata</taxon>
        <taxon>Craniata</taxon>
        <taxon>Vertebrata</taxon>
        <taxon>Euteleostomi</taxon>
        <taxon>Actinopterygii</taxon>
        <taxon>Neopterygii</taxon>
        <taxon>Teleostei</taxon>
        <taxon>Neoteleostei</taxon>
        <taxon>Acanthomorphata</taxon>
        <taxon>Eupercaria</taxon>
        <taxon>Tetraodontiformes</taxon>
        <taxon>Tetradontoidea</taxon>
        <taxon>Tetraodontidae</taxon>
        <taxon>Takifugu</taxon>
    </lineage>
</organism>
<reference evidence="6 7" key="1">
    <citation type="journal article" date="2011" name="Genome Biol. Evol.">
        <title>Integration of the genetic map and genome assembly of fugu facilitates insights into distinct features of genome evolution in teleosts and mammals.</title>
        <authorList>
            <person name="Kai W."/>
            <person name="Kikuchi K."/>
            <person name="Tohari S."/>
            <person name="Chew A.K."/>
            <person name="Tay A."/>
            <person name="Fujiwara A."/>
            <person name="Hosoya S."/>
            <person name="Suetake H."/>
            <person name="Naruse K."/>
            <person name="Brenner S."/>
            <person name="Suzuki Y."/>
            <person name="Venkatesh B."/>
        </authorList>
    </citation>
    <scope>NUCLEOTIDE SEQUENCE [LARGE SCALE GENOMIC DNA]</scope>
</reference>
<keyword evidence="4" id="KW-0393">Immunoglobulin domain</keyword>
<proteinExistence type="predicted"/>
<evidence type="ECO:0000313" key="7">
    <source>
        <dbReference type="Proteomes" id="UP000005226"/>
    </source>
</evidence>
<keyword evidence="3" id="KW-0325">Glycoprotein</keyword>
<reference evidence="6" key="3">
    <citation type="submission" date="2025-09" db="UniProtKB">
        <authorList>
            <consortium name="Ensembl"/>
        </authorList>
    </citation>
    <scope>IDENTIFICATION</scope>
</reference>
<reference evidence="6" key="2">
    <citation type="submission" date="2025-08" db="UniProtKB">
        <authorList>
            <consortium name="Ensembl"/>
        </authorList>
    </citation>
    <scope>IDENTIFICATION</scope>
</reference>
<dbReference type="Proteomes" id="UP000005226">
    <property type="component" value="Chromosome 7"/>
</dbReference>
<dbReference type="InParanoid" id="H2SHQ3"/>
<dbReference type="AlphaFoldDB" id="H2SHQ3"/>
<sequence>VTWFIRDLPVVTWTIASFEPPDIAADRRTVLRIESNGSLTFLNVPVSYTDSYTINSNSHYSVENRSLVVLKPTRNDTGQYTLLLTNPFSSPFYISGDSLALSCRADGFPQPTVEWLFGGQTVSHARVLNITDVQTSQGGEYTCLLRNEETIKQREKIIHLKSWIHNDLFEVYT</sequence>
<keyword evidence="1" id="KW-0732">Signal</keyword>
<evidence type="ECO:0000313" key="6">
    <source>
        <dbReference type="Ensembl" id="ENSTRUP00000011935.3"/>
    </source>
</evidence>
<dbReference type="HOGENOM" id="CLU_1528558_0_0_1"/>
<evidence type="ECO:0000256" key="1">
    <source>
        <dbReference type="ARBA" id="ARBA00022729"/>
    </source>
</evidence>
<name>H2SHQ3_TAKRU</name>
<feature type="domain" description="Ig-like" evidence="5">
    <location>
        <begin position="72"/>
        <end position="159"/>
    </location>
</feature>
<dbReference type="InterPro" id="IPR052598">
    <property type="entry name" value="IgSF_CEA-related"/>
</dbReference>
<dbReference type="InterPro" id="IPR007110">
    <property type="entry name" value="Ig-like_dom"/>
</dbReference>
<evidence type="ECO:0000259" key="5">
    <source>
        <dbReference type="PROSITE" id="PS50835"/>
    </source>
</evidence>
<evidence type="ECO:0000256" key="2">
    <source>
        <dbReference type="ARBA" id="ARBA00023157"/>
    </source>
</evidence>
<dbReference type="Gene3D" id="2.60.40.10">
    <property type="entry name" value="Immunoglobulins"/>
    <property type="match status" value="1"/>
</dbReference>
<dbReference type="SUPFAM" id="SSF48726">
    <property type="entry name" value="Immunoglobulin"/>
    <property type="match status" value="2"/>
</dbReference>
<dbReference type="Ensembl" id="ENSTRUT00000011995.3">
    <property type="protein sequence ID" value="ENSTRUP00000011935.3"/>
    <property type="gene ID" value="ENSTRUG00000004982.3"/>
</dbReference>
<keyword evidence="2" id="KW-1015">Disulfide bond</keyword>
<accession>H2SHQ3</accession>
<dbReference type="eggNOG" id="KOG4475">
    <property type="taxonomic scope" value="Eukaryota"/>
</dbReference>
<dbReference type="PROSITE" id="PS50835">
    <property type="entry name" value="IG_LIKE"/>
    <property type="match status" value="1"/>
</dbReference>
<dbReference type="SMART" id="SM00408">
    <property type="entry name" value="IGc2"/>
    <property type="match status" value="1"/>
</dbReference>
<evidence type="ECO:0000256" key="3">
    <source>
        <dbReference type="ARBA" id="ARBA00023180"/>
    </source>
</evidence>
<dbReference type="InterPro" id="IPR003598">
    <property type="entry name" value="Ig_sub2"/>
</dbReference>
<dbReference type="Pfam" id="PF13927">
    <property type="entry name" value="Ig_3"/>
    <property type="match status" value="1"/>
</dbReference>